<accession>A0A3D8Y8E5</accession>
<dbReference type="InterPro" id="IPR037066">
    <property type="entry name" value="Plug_dom_sf"/>
</dbReference>
<dbReference type="Gene3D" id="2.40.170.20">
    <property type="entry name" value="TonB-dependent receptor, beta-barrel domain"/>
    <property type="match status" value="1"/>
</dbReference>
<dbReference type="AlphaFoldDB" id="A0A3D8Y8E5"/>
<dbReference type="InterPro" id="IPR036942">
    <property type="entry name" value="Beta-barrel_TonB_sf"/>
</dbReference>
<evidence type="ECO:0000259" key="10">
    <source>
        <dbReference type="Pfam" id="PF00593"/>
    </source>
</evidence>
<comment type="similarity">
    <text evidence="8 9">Belongs to the TonB-dependent receptor family.</text>
</comment>
<keyword evidence="3 8" id="KW-1134">Transmembrane beta strand</keyword>
<evidence type="ECO:0000313" key="13">
    <source>
        <dbReference type="Proteomes" id="UP000256373"/>
    </source>
</evidence>
<dbReference type="Gene3D" id="2.170.130.10">
    <property type="entry name" value="TonB-dependent receptor, plug domain"/>
    <property type="match status" value="1"/>
</dbReference>
<keyword evidence="13" id="KW-1185">Reference proteome</keyword>
<dbReference type="InterPro" id="IPR023996">
    <property type="entry name" value="TonB-dep_OMP_SusC/RagA"/>
</dbReference>
<evidence type="ECO:0000256" key="6">
    <source>
        <dbReference type="ARBA" id="ARBA00023136"/>
    </source>
</evidence>
<keyword evidence="7 8" id="KW-0998">Cell outer membrane</keyword>
<evidence type="ECO:0000256" key="3">
    <source>
        <dbReference type="ARBA" id="ARBA00022452"/>
    </source>
</evidence>
<dbReference type="Pfam" id="PF07715">
    <property type="entry name" value="Plug"/>
    <property type="match status" value="1"/>
</dbReference>
<keyword evidence="2 8" id="KW-0813">Transport</keyword>
<sequence>MQKSHAYARRLLLMWHSSASRLRFSLRYNLVSIMKLTFYWCAIVLVTSQTLFAAATAAQSIKETAISMELKSSSLKTALKKLENASGFSLAYPSEKVGQYRSVTLNREMRSVHQTLKELLADTDLDFRQINRSIILFEKVKEGAHLVNTSENAVQYVLQGRVVAAENGEVLPGATVLVKNEENGTTTNKNGHFSISVAGNRANLVVSFIGYRSVDTLVTLPLQFELVIRLNRDITVLREVVVSTGYFETTRAMSTGNISKVTAETIERQPLGNPLAALQGRMAGVFINNTSGIPGAAVNVQIRGTNTIESGRNPLYLIDGVPVTNTALNRFPAAQGPVAFGGGMNPLSAINPADIESIEVLKDADATAIYGSRGANGVILITTKKGKAGKTKVELDFYTGFSKATRTLNVLSTSEYLDLRRAAFAADGITPNSTNAPDLVDWNPNQHTDWQKELMGNKAPVHNAQLNISGGNENTRFLFGTSFRNEGATLIGDNFDKRGSAHLNLQHTSPNKKFNLNTTLTYGVDHLKTTGFNPFSYLLTSPNLQMYDSTGTKPFWFSTSTNPSSYKFVDVQTKTDNFIGNTTLRYQLLNGLEAKADIGYTRMNVRQTQKIFSNNVNPFSSSSYTNESYLASTQMGTISVEPQLNYTVRMNRSLFSALLGSTYQHTTTTLDYFTGRNFPSDALMGSFAAAAVIADKGSNREEYKYQSVFGRLSYTWDDKYILNGTVRRDGSSRFGEGNRFGNFWAVGAGWIFSNEVFIAQLLPVMTFGKLRASYGTTGNDQIGNYRYLETYSATGISPYMGVTGIVPSRVANPNYSWEVNKKMEFGLETAFLKNRLGVNVSWYRNRSSNQLVSYPLPSQSGFSSYQYNLPALVENKGWEFEITSQNITHGALKWTTSFNLTTLKNTLLEFPGLASTTYANKFEIGQSVNVFRVYKFKGINPDNGLAMVEDKNGDGVFNAGNDYFSIGSDDPKFYGGLGNNFKFKGLELDVFFQFSRKPVDYGYLWSYYTPVGGRENVKRELAQDYWTTPGQIATRPRLTNSTSTEAGRNYTGQYAYSDAAFSDASYIRLKNLSLSYNLPAKWSNTLRMENIKFYVQGQNLLTITNYDGLDPETPRLTPPSKTFIAGIRLTL</sequence>
<dbReference type="Gene3D" id="2.60.40.1120">
    <property type="entry name" value="Carboxypeptidase-like, regulatory domain"/>
    <property type="match status" value="1"/>
</dbReference>
<feature type="domain" description="TonB-dependent receptor plug" evidence="11">
    <location>
        <begin position="254"/>
        <end position="378"/>
    </location>
</feature>
<dbReference type="NCBIfam" id="TIGR04056">
    <property type="entry name" value="OMP_RagA_SusC"/>
    <property type="match status" value="1"/>
</dbReference>
<evidence type="ECO:0000256" key="4">
    <source>
        <dbReference type="ARBA" id="ARBA00022692"/>
    </source>
</evidence>
<comment type="subcellular location">
    <subcellularLocation>
        <location evidence="1 8">Cell outer membrane</location>
        <topology evidence="1 8">Multi-pass membrane protein</topology>
    </subcellularLocation>
</comment>
<dbReference type="InterPro" id="IPR008969">
    <property type="entry name" value="CarboxyPept-like_regulatory"/>
</dbReference>
<dbReference type="InterPro" id="IPR012910">
    <property type="entry name" value="Plug_dom"/>
</dbReference>
<dbReference type="SUPFAM" id="SSF56935">
    <property type="entry name" value="Porins"/>
    <property type="match status" value="1"/>
</dbReference>
<name>A0A3D8Y8E5_9BACT</name>
<dbReference type="Pfam" id="PF00593">
    <property type="entry name" value="TonB_dep_Rec_b-barrel"/>
    <property type="match status" value="1"/>
</dbReference>
<reference evidence="12 13" key="1">
    <citation type="submission" date="2018-07" db="EMBL/GenBank/DDBJ databases">
        <title>Dyadobacter roseus sp. nov., isolated from rose rhizosphere soil.</title>
        <authorList>
            <person name="Chen L."/>
        </authorList>
    </citation>
    <scope>NUCLEOTIDE SEQUENCE [LARGE SCALE GENOMIC DNA]</scope>
    <source>
        <strain evidence="12 13">RS19</strain>
    </source>
</reference>
<dbReference type="Proteomes" id="UP000256373">
    <property type="component" value="Unassembled WGS sequence"/>
</dbReference>
<proteinExistence type="inferred from homology"/>
<protein>
    <submittedName>
        <fullName evidence="12">SusC/RagA family TonB-linked outer membrane protein</fullName>
    </submittedName>
</protein>
<comment type="caution">
    <text evidence="12">The sequence shown here is derived from an EMBL/GenBank/DDBJ whole genome shotgun (WGS) entry which is preliminary data.</text>
</comment>
<evidence type="ECO:0000313" key="12">
    <source>
        <dbReference type="EMBL" id="REA59502.1"/>
    </source>
</evidence>
<dbReference type="SUPFAM" id="SSF49464">
    <property type="entry name" value="Carboxypeptidase regulatory domain-like"/>
    <property type="match status" value="1"/>
</dbReference>
<evidence type="ECO:0000256" key="9">
    <source>
        <dbReference type="RuleBase" id="RU003357"/>
    </source>
</evidence>
<gene>
    <name evidence="12" type="ORF">DSL64_17790</name>
</gene>
<dbReference type="InterPro" id="IPR039426">
    <property type="entry name" value="TonB-dep_rcpt-like"/>
</dbReference>
<feature type="domain" description="TonB-dependent receptor-like beta-barrel" evidence="10">
    <location>
        <begin position="558"/>
        <end position="1100"/>
    </location>
</feature>
<dbReference type="Pfam" id="PF13715">
    <property type="entry name" value="CarbopepD_reg_2"/>
    <property type="match status" value="1"/>
</dbReference>
<organism evidence="12 13">
    <name type="scientific">Dyadobacter luteus</name>
    <dbReference type="NCBI Taxonomy" id="2259619"/>
    <lineage>
        <taxon>Bacteria</taxon>
        <taxon>Pseudomonadati</taxon>
        <taxon>Bacteroidota</taxon>
        <taxon>Cytophagia</taxon>
        <taxon>Cytophagales</taxon>
        <taxon>Spirosomataceae</taxon>
        <taxon>Dyadobacter</taxon>
    </lineage>
</organism>
<keyword evidence="4 8" id="KW-0812">Transmembrane</keyword>
<evidence type="ECO:0000256" key="8">
    <source>
        <dbReference type="PROSITE-ProRule" id="PRU01360"/>
    </source>
</evidence>
<evidence type="ECO:0000256" key="5">
    <source>
        <dbReference type="ARBA" id="ARBA00023077"/>
    </source>
</evidence>
<keyword evidence="6 8" id="KW-0472">Membrane</keyword>
<dbReference type="InterPro" id="IPR023997">
    <property type="entry name" value="TonB-dep_OMP_SusC/RagA_CS"/>
</dbReference>
<keyword evidence="5 9" id="KW-0798">TonB box</keyword>
<evidence type="ECO:0000256" key="1">
    <source>
        <dbReference type="ARBA" id="ARBA00004571"/>
    </source>
</evidence>
<dbReference type="GO" id="GO:0009279">
    <property type="term" value="C:cell outer membrane"/>
    <property type="evidence" value="ECO:0007669"/>
    <property type="project" value="UniProtKB-SubCell"/>
</dbReference>
<dbReference type="PROSITE" id="PS52016">
    <property type="entry name" value="TONB_DEPENDENT_REC_3"/>
    <property type="match status" value="1"/>
</dbReference>
<evidence type="ECO:0000256" key="2">
    <source>
        <dbReference type="ARBA" id="ARBA00022448"/>
    </source>
</evidence>
<evidence type="ECO:0000256" key="7">
    <source>
        <dbReference type="ARBA" id="ARBA00023237"/>
    </source>
</evidence>
<dbReference type="NCBIfam" id="TIGR04057">
    <property type="entry name" value="SusC_RagA_signa"/>
    <property type="match status" value="1"/>
</dbReference>
<evidence type="ECO:0000259" key="11">
    <source>
        <dbReference type="Pfam" id="PF07715"/>
    </source>
</evidence>
<dbReference type="EMBL" id="QNUL01000015">
    <property type="protein sequence ID" value="REA59502.1"/>
    <property type="molecule type" value="Genomic_DNA"/>
</dbReference>
<dbReference type="Gene3D" id="3.55.50.30">
    <property type="match status" value="1"/>
</dbReference>
<dbReference type="InterPro" id="IPR000531">
    <property type="entry name" value="Beta-barrel_TonB"/>
</dbReference>